<organism evidence="2">
    <name type="scientific">Clastoptera arizonana</name>
    <name type="common">Arizona spittle bug</name>
    <dbReference type="NCBI Taxonomy" id="38151"/>
    <lineage>
        <taxon>Eukaryota</taxon>
        <taxon>Metazoa</taxon>
        <taxon>Ecdysozoa</taxon>
        <taxon>Arthropoda</taxon>
        <taxon>Hexapoda</taxon>
        <taxon>Insecta</taxon>
        <taxon>Pterygota</taxon>
        <taxon>Neoptera</taxon>
        <taxon>Paraneoptera</taxon>
        <taxon>Hemiptera</taxon>
        <taxon>Auchenorrhyncha</taxon>
        <taxon>Cercopoidea</taxon>
        <taxon>Clastopteridae</taxon>
        <taxon>Clastoptera</taxon>
    </lineage>
</organism>
<feature type="non-terminal residue" evidence="2">
    <location>
        <position position="1"/>
    </location>
</feature>
<protein>
    <submittedName>
        <fullName evidence="2">Uncharacterized protein</fullName>
    </submittedName>
</protein>
<dbReference type="EMBL" id="GEDC01004343">
    <property type="protein sequence ID" value="JAS32955.1"/>
    <property type="molecule type" value="Transcribed_RNA"/>
</dbReference>
<accession>A0A1B6E4W1</accession>
<name>A0A1B6E4W1_9HEMI</name>
<reference evidence="2" key="1">
    <citation type="submission" date="2015-12" db="EMBL/GenBank/DDBJ databases">
        <title>De novo transcriptome assembly of four potential Pierce s Disease insect vectors from Arizona vineyards.</title>
        <authorList>
            <person name="Tassone E.E."/>
        </authorList>
    </citation>
    <scope>NUCLEOTIDE SEQUENCE</scope>
</reference>
<feature type="non-terminal residue" evidence="2">
    <location>
        <position position="146"/>
    </location>
</feature>
<sequence>KFLSKPKSINSQYPSSCNSQFDISTHVSNTQDNARLTEQEVQDEFRKIYSQLEQIKNCSNRNMAAKISAMQDAVKECREPAREEDSCSQPSRCTNCPDRPNETIVNTIEKVPNNTNSKTDDDASKKPAPVVHKSGVIIGPNIQDMG</sequence>
<proteinExistence type="predicted"/>
<gene>
    <name evidence="2" type="ORF">g.2824</name>
</gene>
<evidence type="ECO:0000256" key="1">
    <source>
        <dbReference type="SAM" id="MobiDB-lite"/>
    </source>
</evidence>
<feature type="region of interest" description="Disordered" evidence="1">
    <location>
        <begin position="80"/>
        <end position="146"/>
    </location>
</feature>
<evidence type="ECO:0000313" key="2">
    <source>
        <dbReference type="EMBL" id="JAS32955.1"/>
    </source>
</evidence>
<dbReference type="AlphaFoldDB" id="A0A1B6E4W1"/>